<accession>A0AAD8Q606</accession>
<sequence length="116" mass="13212">MNGPQKSPAIKSVYVWMNRQQLHVPLHELDHERHSESVPIPPCSQHHMPIMPRNDILDRPQLPKRRSSHAASILSMVREPQSTCRFRRVPLTALAKLIPSTSDQPPVAPRTEGHAR</sequence>
<gene>
    <name evidence="2" type="ORF">LY79DRAFT_90121</name>
</gene>
<organism evidence="2 3">
    <name type="scientific">Colletotrichum navitas</name>
    <dbReference type="NCBI Taxonomy" id="681940"/>
    <lineage>
        <taxon>Eukaryota</taxon>
        <taxon>Fungi</taxon>
        <taxon>Dikarya</taxon>
        <taxon>Ascomycota</taxon>
        <taxon>Pezizomycotina</taxon>
        <taxon>Sordariomycetes</taxon>
        <taxon>Hypocreomycetidae</taxon>
        <taxon>Glomerellales</taxon>
        <taxon>Glomerellaceae</taxon>
        <taxon>Colletotrichum</taxon>
        <taxon>Colletotrichum graminicola species complex</taxon>
    </lineage>
</organism>
<reference evidence="2" key="1">
    <citation type="submission" date="2021-06" db="EMBL/GenBank/DDBJ databases">
        <title>Comparative genomics, transcriptomics and evolutionary studies reveal genomic signatures of adaptation to plant cell wall in hemibiotrophic fungi.</title>
        <authorList>
            <consortium name="DOE Joint Genome Institute"/>
            <person name="Baroncelli R."/>
            <person name="Diaz J.F."/>
            <person name="Benocci T."/>
            <person name="Peng M."/>
            <person name="Battaglia E."/>
            <person name="Haridas S."/>
            <person name="Andreopoulos W."/>
            <person name="Labutti K."/>
            <person name="Pangilinan J."/>
            <person name="Floch G.L."/>
            <person name="Makela M.R."/>
            <person name="Henrissat B."/>
            <person name="Grigoriev I.V."/>
            <person name="Crouch J.A."/>
            <person name="De Vries R.P."/>
            <person name="Sukno S.A."/>
            <person name="Thon M.R."/>
        </authorList>
    </citation>
    <scope>NUCLEOTIDE SEQUENCE</scope>
    <source>
        <strain evidence="2">CBS 125086</strain>
    </source>
</reference>
<evidence type="ECO:0000313" key="3">
    <source>
        <dbReference type="Proteomes" id="UP001230504"/>
    </source>
</evidence>
<feature type="region of interest" description="Disordered" evidence="1">
    <location>
        <begin position="33"/>
        <end position="71"/>
    </location>
</feature>
<evidence type="ECO:0000313" key="2">
    <source>
        <dbReference type="EMBL" id="KAK1595737.1"/>
    </source>
</evidence>
<dbReference type="Proteomes" id="UP001230504">
    <property type="component" value="Unassembled WGS sequence"/>
</dbReference>
<evidence type="ECO:0000256" key="1">
    <source>
        <dbReference type="SAM" id="MobiDB-lite"/>
    </source>
</evidence>
<dbReference type="RefSeq" id="XP_060416714.1">
    <property type="nucleotide sequence ID" value="XM_060565200.1"/>
</dbReference>
<name>A0AAD8Q606_9PEZI</name>
<dbReference type="AlphaFoldDB" id="A0AAD8Q606"/>
<dbReference type="GeneID" id="85449440"/>
<proteinExistence type="predicted"/>
<comment type="caution">
    <text evidence="2">The sequence shown here is derived from an EMBL/GenBank/DDBJ whole genome shotgun (WGS) entry which is preliminary data.</text>
</comment>
<dbReference type="EMBL" id="JAHLJV010000014">
    <property type="protein sequence ID" value="KAK1595737.1"/>
    <property type="molecule type" value="Genomic_DNA"/>
</dbReference>
<keyword evidence="3" id="KW-1185">Reference proteome</keyword>
<protein>
    <submittedName>
        <fullName evidence="2">Uncharacterized protein</fullName>
    </submittedName>
</protein>
<feature type="region of interest" description="Disordered" evidence="1">
    <location>
        <begin position="97"/>
        <end position="116"/>
    </location>
</feature>